<protein>
    <submittedName>
        <fullName evidence="1">2021_t:CDS:1</fullName>
    </submittedName>
</protein>
<keyword evidence="2" id="KW-1185">Reference proteome</keyword>
<accession>A0ACA9PNH0</accession>
<evidence type="ECO:0000313" key="1">
    <source>
        <dbReference type="EMBL" id="CAG8710800.1"/>
    </source>
</evidence>
<evidence type="ECO:0000313" key="2">
    <source>
        <dbReference type="Proteomes" id="UP000789860"/>
    </source>
</evidence>
<feature type="non-terminal residue" evidence="1">
    <location>
        <position position="111"/>
    </location>
</feature>
<dbReference type="EMBL" id="CAJVPM010043060">
    <property type="protein sequence ID" value="CAG8710800.1"/>
    <property type="molecule type" value="Genomic_DNA"/>
</dbReference>
<name>A0ACA9PNH0_9GLOM</name>
<sequence>NTLERFGKQEVILKELLNSNTNDNWWFQEVVSHFKIDKIASNIVQCYGLTKHPLTMNYMLVLRVMDFDLKNYTINNFSILSWEYRYKIIYKIAACLDTIHKAGSVHRDLHP</sequence>
<organism evidence="1 2">
    <name type="scientific">Scutellospora calospora</name>
    <dbReference type="NCBI Taxonomy" id="85575"/>
    <lineage>
        <taxon>Eukaryota</taxon>
        <taxon>Fungi</taxon>
        <taxon>Fungi incertae sedis</taxon>
        <taxon>Mucoromycota</taxon>
        <taxon>Glomeromycotina</taxon>
        <taxon>Glomeromycetes</taxon>
        <taxon>Diversisporales</taxon>
        <taxon>Gigasporaceae</taxon>
        <taxon>Scutellospora</taxon>
    </lineage>
</organism>
<reference evidence="1" key="1">
    <citation type="submission" date="2021-06" db="EMBL/GenBank/DDBJ databases">
        <authorList>
            <person name="Kallberg Y."/>
            <person name="Tangrot J."/>
            <person name="Rosling A."/>
        </authorList>
    </citation>
    <scope>NUCLEOTIDE SEQUENCE</scope>
    <source>
        <strain evidence="1">AU212A</strain>
    </source>
</reference>
<gene>
    <name evidence="1" type="ORF">SCALOS_LOCUS10861</name>
</gene>
<dbReference type="Proteomes" id="UP000789860">
    <property type="component" value="Unassembled WGS sequence"/>
</dbReference>
<comment type="caution">
    <text evidence="1">The sequence shown here is derived from an EMBL/GenBank/DDBJ whole genome shotgun (WGS) entry which is preliminary data.</text>
</comment>
<proteinExistence type="predicted"/>
<feature type="non-terminal residue" evidence="1">
    <location>
        <position position="1"/>
    </location>
</feature>